<organism evidence="1 2">
    <name type="scientific">Hyalomma asiaticum</name>
    <name type="common">Tick</name>
    <dbReference type="NCBI Taxonomy" id="266040"/>
    <lineage>
        <taxon>Eukaryota</taxon>
        <taxon>Metazoa</taxon>
        <taxon>Ecdysozoa</taxon>
        <taxon>Arthropoda</taxon>
        <taxon>Chelicerata</taxon>
        <taxon>Arachnida</taxon>
        <taxon>Acari</taxon>
        <taxon>Parasitiformes</taxon>
        <taxon>Ixodida</taxon>
        <taxon>Ixodoidea</taxon>
        <taxon>Ixodidae</taxon>
        <taxon>Hyalomminae</taxon>
        <taxon>Hyalomma</taxon>
    </lineage>
</organism>
<dbReference type="Proteomes" id="UP000821845">
    <property type="component" value="Chromosome 2"/>
</dbReference>
<evidence type="ECO:0000313" key="1">
    <source>
        <dbReference type="EMBL" id="KAH6939376.1"/>
    </source>
</evidence>
<reference evidence="1" key="1">
    <citation type="submission" date="2020-05" db="EMBL/GenBank/DDBJ databases">
        <title>Large-scale comparative analyses of tick genomes elucidate their genetic diversity and vector capacities.</title>
        <authorList>
            <person name="Jia N."/>
            <person name="Wang J."/>
            <person name="Shi W."/>
            <person name="Du L."/>
            <person name="Sun Y."/>
            <person name="Zhan W."/>
            <person name="Jiang J."/>
            <person name="Wang Q."/>
            <person name="Zhang B."/>
            <person name="Ji P."/>
            <person name="Sakyi L.B."/>
            <person name="Cui X."/>
            <person name="Yuan T."/>
            <person name="Jiang B."/>
            <person name="Yang W."/>
            <person name="Lam T.T.-Y."/>
            <person name="Chang Q."/>
            <person name="Ding S."/>
            <person name="Wang X."/>
            <person name="Zhu J."/>
            <person name="Ruan X."/>
            <person name="Zhao L."/>
            <person name="Wei J."/>
            <person name="Que T."/>
            <person name="Du C."/>
            <person name="Cheng J."/>
            <person name="Dai P."/>
            <person name="Han X."/>
            <person name="Huang E."/>
            <person name="Gao Y."/>
            <person name="Liu J."/>
            <person name="Shao H."/>
            <person name="Ye R."/>
            <person name="Li L."/>
            <person name="Wei W."/>
            <person name="Wang X."/>
            <person name="Wang C."/>
            <person name="Yang T."/>
            <person name="Huo Q."/>
            <person name="Li W."/>
            <person name="Guo W."/>
            <person name="Chen H."/>
            <person name="Zhou L."/>
            <person name="Ni X."/>
            <person name="Tian J."/>
            <person name="Zhou Y."/>
            <person name="Sheng Y."/>
            <person name="Liu T."/>
            <person name="Pan Y."/>
            <person name="Xia L."/>
            <person name="Li J."/>
            <person name="Zhao F."/>
            <person name="Cao W."/>
        </authorList>
    </citation>
    <scope>NUCLEOTIDE SEQUENCE</scope>
    <source>
        <strain evidence="1">Hyas-2018</strain>
    </source>
</reference>
<sequence>MEPTARKTYEEETGRTVTRIGLVISKVQSWLCCSPDGLSQDDGVILIEIKCPFRCRDKPIHENATLAVDYLHVLTTQQFMRGIGKLLHQRDTARLVERLLHVPRHFVSFPPAQRRHQLNARGM</sequence>
<protein>
    <submittedName>
        <fullName evidence="1">Uncharacterized protein</fullName>
    </submittedName>
</protein>
<keyword evidence="2" id="KW-1185">Reference proteome</keyword>
<proteinExistence type="predicted"/>
<gene>
    <name evidence="1" type="ORF">HPB50_017736</name>
</gene>
<name>A0ACB7SWP2_HYAAI</name>
<evidence type="ECO:0000313" key="2">
    <source>
        <dbReference type="Proteomes" id="UP000821845"/>
    </source>
</evidence>
<comment type="caution">
    <text evidence="1">The sequence shown here is derived from an EMBL/GenBank/DDBJ whole genome shotgun (WGS) entry which is preliminary data.</text>
</comment>
<accession>A0ACB7SWP2</accession>
<dbReference type="EMBL" id="CM023482">
    <property type="protein sequence ID" value="KAH6939376.1"/>
    <property type="molecule type" value="Genomic_DNA"/>
</dbReference>